<feature type="region of interest" description="Disordered" evidence="6">
    <location>
        <begin position="23"/>
        <end position="70"/>
    </location>
</feature>
<feature type="region of interest" description="Disordered" evidence="6">
    <location>
        <begin position="142"/>
        <end position="292"/>
    </location>
</feature>
<dbReference type="PANTHER" id="PTHR13288">
    <property type="entry name" value="SPLICING FACTOR 45 SPF45"/>
    <property type="match status" value="1"/>
</dbReference>
<dbReference type="Gene3D" id="3.30.70.330">
    <property type="match status" value="1"/>
</dbReference>
<dbReference type="OrthoDB" id="5411533at2759"/>
<feature type="region of interest" description="Disordered" evidence="6">
    <location>
        <begin position="368"/>
        <end position="417"/>
    </location>
</feature>
<dbReference type="PANTHER" id="PTHR13288:SF8">
    <property type="entry name" value="SPLICING FACTOR 45"/>
    <property type="match status" value="1"/>
</dbReference>
<evidence type="ECO:0000256" key="2">
    <source>
        <dbReference type="ARBA" id="ARBA00022664"/>
    </source>
</evidence>
<feature type="compositionally biased region" description="Pro residues" evidence="6">
    <location>
        <begin position="279"/>
        <end position="288"/>
    </location>
</feature>
<evidence type="ECO:0000256" key="5">
    <source>
        <dbReference type="ARBA" id="ARBA00023242"/>
    </source>
</evidence>
<feature type="compositionally biased region" description="Basic residues" evidence="6">
    <location>
        <begin position="143"/>
        <end position="155"/>
    </location>
</feature>
<dbReference type="SUPFAM" id="SSF54928">
    <property type="entry name" value="RNA-binding domain, RBD"/>
    <property type="match status" value="1"/>
</dbReference>
<organism evidence="8 9">
    <name type="scientific">Hydnum rufescens UP504</name>
    <dbReference type="NCBI Taxonomy" id="1448309"/>
    <lineage>
        <taxon>Eukaryota</taxon>
        <taxon>Fungi</taxon>
        <taxon>Dikarya</taxon>
        <taxon>Basidiomycota</taxon>
        <taxon>Agaricomycotina</taxon>
        <taxon>Agaricomycetes</taxon>
        <taxon>Cantharellales</taxon>
        <taxon>Hydnaceae</taxon>
        <taxon>Hydnum</taxon>
    </lineage>
</organism>
<keyword evidence="2" id="KW-0507">mRNA processing</keyword>
<keyword evidence="9" id="KW-1185">Reference proteome</keyword>
<dbReference type="SMART" id="SM00361">
    <property type="entry name" value="RRM_1"/>
    <property type="match status" value="1"/>
</dbReference>
<dbReference type="GO" id="GO:0071011">
    <property type="term" value="C:precatalytic spliceosome"/>
    <property type="evidence" value="ECO:0007669"/>
    <property type="project" value="TreeGrafter"/>
</dbReference>
<evidence type="ECO:0000313" key="9">
    <source>
        <dbReference type="Proteomes" id="UP000886523"/>
    </source>
</evidence>
<comment type="caution">
    <text evidence="8">The sequence shown here is derived from an EMBL/GenBank/DDBJ whole genome shotgun (WGS) entry which is preliminary data.</text>
</comment>
<feature type="region of interest" description="Disordered" evidence="6">
    <location>
        <begin position="106"/>
        <end position="129"/>
    </location>
</feature>
<evidence type="ECO:0000256" key="1">
    <source>
        <dbReference type="ARBA" id="ARBA00004123"/>
    </source>
</evidence>
<evidence type="ECO:0000259" key="7">
    <source>
        <dbReference type="SMART" id="SM00361"/>
    </source>
</evidence>
<dbReference type="GO" id="GO:0003723">
    <property type="term" value="F:RNA binding"/>
    <property type="evidence" value="ECO:0007669"/>
    <property type="project" value="UniProtKB-KW"/>
</dbReference>
<feature type="region of interest" description="Disordered" evidence="6">
    <location>
        <begin position="308"/>
        <end position="352"/>
    </location>
</feature>
<dbReference type="FunFam" id="3.30.70.330:FF:000382">
    <property type="entry name" value="G-patch domain-containing protein"/>
    <property type="match status" value="1"/>
</dbReference>
<feature type="compositionally biased region" description="Basic and acidic residues" evidence="6">
    <location>
        <begin position="177"/>
        <end position="206"/>
    </location>
</feature>
<feature type="compositionally biased region" description="Pro residues" evidence="6">
    <location>
        <begin position="316"/>
        <end position="342"/>
    </location>
</feature>
<keyword evidence="4" id="KW-0508">mRNA splicing</keyword>
<keyword evidence="5" id="KW-0539">Nucleus</keyword>
<dbReference type="InterPro" id="IPR003954">
    <property type="entry name" value="RRM_euk-type"/>
</dbReference>
<protein>
    <recommendedName>
        <fullName evidence="7">RNA recognition motif domain-containing protein</fullName>
    </recommendedName>
</protein>
<feature type="domain" description="RNA recognition motif" evidence="7">
    <location>
        <begin position="450"/>
        <end position="523"/>
    </location>
</feature>
<feature type="compositionally biased region" description="Basic residues" evidence="6">
    <location>
        <begin position="38"/>
        <end position="53"/>
    </location>
</feature>
<keyword evidence="3" id="KW-0694">RNA-binding</keyword>
<dbReference type="Proteomes" id="UP000886523">
    <property type="component" value="Unassembled WGS sequence"/>
</dbReference>
<evidence type="ECO:0000256" key="3">
    <source>
        <dbReference type="ARBA" id="ARBA00022884"/>
    </source>
</evidence>
<name>A0A9P6DQ16_9AGAM</name>
<evidence type="ECO:0000256" key="6">
    <source>
        <dbReference type="SAM" id="MobiDB-lite"/>
    </source>
</evidence>
<dbReference type="InterPro" id="IPR040052">
    <property type="entry name" value="RBM17"/>
</dbReference>
<dbReference type="InterPro" id="IPR012677">
    <property type="entry name" value="Nucleotide-bd_a/b_plait_sf"/>
</dbReference>
<sequence>MSAPGRKAGGLYGGINLSSTGIPPAPIIEAAPVPPPPKTRKSRRKNPKKKRVKSPQPKPSAPRLPAGAFTTLTTTAPAAFTSGPSSSSVSAAAVIYAPPSLNANAAVAQPEESAGPGAPGWGKKVKPPSMVLDVDVNGFKAATAKKRSGRGKKSKNNNTSTPAWDPDEQYDPLRPNDYNEYKVYKEKQREERIRAREGQRRLDDRKRSRRSRSYSGSSDDYSDDDEDRYPARPKKTGRYDELPGQQSWRTREPEPIYEDSYPPPPVPLDDGEAAYLRQSPPPHIPPPALSSGEEAYLRRLAMSTAAVRPVIEREPSPPLPPPTTIPDVPAPSFNPPTAPPSLPADVEAQIKQKREAAAAIAARLGQMVQQAEASGSTPGGTEPLPAPASDDKPDPHAGQGLGVDASGMVETPQREKGACIGGGKVAKIINKHEDERTKEDRARYGEPSTIVILSNMDLRDEIGDECSKHGVVNRVFVHVVNPIPVNHDEAVRIFVQFAGPVGAWKTVRELDGRFFGGRTVRARYFPEAIFAQHLLDGPLDG</sequence>
<reference evidence="8" key="1">
    <citation type="journal article" date="2020" name="Nat. Commun.">
        <title>Large-scale genome sequencing of mycorrhizal fungi provides insights into the early evolution of symbiotic traits.</title>
        <authorList>
            <person name="Miyauchi S."/>
            <person name="Kiss E."/>
            <person name="Kuo A."/>
            <person name="Drula E."/>
            <person name="Kohler A."/>
            <person name="Sanchez-Garcia M."/>
            <person name="Morin E."/>
            <person name="Andreopoulos B."/>
            <person name="Barry K.W."/>
            <person name="Bonito G."/>
            <person name="Buee M."/>
            <person name="Carver A."/>
            <person name="Chen C."/>
            <person name="Cichocki N."/>
            <person name="Clum A."/>
            <person name="Culley D."/>
            <person name="Crous P.W."/>
            <person name="Fauchery L."/>
            <person name="Girlanda M."/>
            <person name="Hayes R.D."/>
            <person name="Keri Z."/>
            <person name="LaButti K."/>
            <person name="Lipzen A."/>
            <person name="Lombard V."/>
            <person name="Magnuson J."/>
            <person name="Maillard F."/>
            <person name="Murat C."/>
            <person name="Nolan M."/>
            <person name="Ohm R.A."/>
            <person name="Pangilinan J."/>
            <person name="Pereira M.F."/>
            <person name="Perotto S."/>
            <person name="Peter M."/>
            <person name="Pfister S."/>
            <person name="Riley R."/>
            <person name="Sitrit Y."/>
            <person name="Stielow J.B."/>
            <person name="Szollosi G."/>
            <person name="Zifcakova L."/>
            <person name="Stursova M."/>
            <person name="Spatafora J.W."/>
            <person name="Tedersoo L."/>
            <person name="Vaario L.M."/>
            <person name="Yamada A."/>
            <person name="Yan M."/>
            <person name="Wang P."/>
            <person name="Xu J."/>
            <person name="Bruns T."/>
            <person name="Baldrian P."/>
            <person name="Vilgalys R."/>
            <person name="Dunand C."/>
            <person name="Henrissat B."/>
            <person name="Grigoriev I.V."/>
            <person name="Hibbett D."/>
            <person name="Nagy L.G."/>
            <person name="Martin F.M."/>
        </authorList>
    </citation>
    <scope>NUCLEOTIDE SEQUENCE</scope>
    <source>
        <strain evidence="8">UP504</strain>
    </source>
</reference>
<dbReference type="GO" id="GO:0045292">
    <property type="term" value="P:mRNA cis splicing, via spliceosome"/>
    <property type="evidence" value="ECO:0007669"/>
    <property type="project" value="InterPro"/>
</dbReference>
<dbReference type="InterPro" id="IPR035979">
    <property type="entry name" value="RBD_domain_sf"/>
</dbReference>
<evidence type="ECO:0000256" key="4">
    <source>
        <dbReference type="ARBA" id="ARBA00023187"/>
    </source>
</evidence>
<accession>A0A9P6DQ16</accession>
<dbReference type="AlphaFoldDB" id="A0A9P6DQ16"/>
<evidence type="ECO:0000313" key="8">
    <source>
        <dbReference type="EMBL" id="KAF9510636.1"/>
    </source>
</evidence>
<comment type="subcellular location">
    <subcellularLocation>
        <location evidence="1">Nucleus</location>
    </subcellularLocation>
</comment>
<dbReference type="EMBL" id="MU129013">
    <property type="protein sequence ID" value="KAF9510636.1"/>
    <property type="molecule type" value="Genomic_DNA"/>
</dbReference>
<proteinExistence type="predicted"/>
<gene>
    <name evidence="8" type="ORF">BS47DRAFT_1373291</name>
</gene>